<evidence type="ECO:0000259" key="5">
    <source>
        <dbReference type="Pfam" id="PF00174"/>
    </source>
</evidence>
<dbReference type="Proteomes" id="UP001595711">
    <property type="component" value="Unassembled WGS sequence"/>
</dbReference>
<dbReference type="InterPro" id="IPR006311">
    <property type="entry name" value="TAT_signal"/>
</dbReference>
<feature type="domain" description="Moybdenum cofactor oxidoreductase dimerisation" evidence="6">
    <location>
        <begin position="296"/>
        <end position="404"/>
    </location>
</feature>
<dbReference type="SUPFAM" id="SSF81296">
    <property type="entry name" value="E set domains"/>
    <property type="match status" value="1"/>
</dbReference>
<evidence type="ECO:0000259" key="6">
    <source>
        <dbReference type="Pfam" id="PF03404"/>
    </source>
</evidence>
<feature type="domain" description="Oxidoreductase molybdopterin-binding" evidence="5">
    <location>
        <begin position="98"/>
        <end position="268"/>
    </location>
</feature>
<evidence type="ECO:0000313" key="8">
    <source>
        <dbReference type="Proteomes" id="UP001595711"/>
    </source>
</evidence>
<dbReference type="Pfam" id="PF00174">
    <property type="entry name" value="Oxidored_molyb"/>
    <property type="match status" value="1"/>
</dbReference>
<dbReference type="PANTHER" id="PTHR19372:SF7">
    <property type="entry name" value="SULFITE OXIDASE, MITOCHONDRIAL"/>
    <property type="match status" value="1"/>
</dbReference>
<keyword evidence="4" id="KW-0560">Oxidoreductase</keyword>
<proteinExistence type="predicted"/>
<comment type="caution">
    <text evidence="7">The sequence shown here is derived from an EMBL/GenBank/DDBJ whole genome shotgun (WGS) entry which is preliminary data.</text>
</comment>
<protein>
    <submittedName>
        <fullName evidence="7">Molybdopterin-dependent oxidoreductase</fullName>
    </submittedName>
</protein>
<gene>
    <name evidence="7" type="ORF">ACFOOQ_17375</name>
</gene>
<accession>A0ABV7VIL2</accession>
<dbReference type="PRINTS" id="PR00407">
    <property type="entry name" value="EUMOPTERIN"/>
</dbReference>
<evidence type="ECO:0000256" key="4">
    <source>
        <dbReference type="ARBA" id="ARBA00023002"/>
    </source>
</evidence>
<dbReference type="SUPFAM" id="SSF56524">
    <property type="entry name" value="Oxidoreductase molybdopterin-binding domain"/>
    <property type="match status" value="1"/>
</dbReference>
<dbReference type="InterPro" id="IPR008335">
    <property type="entry name" value="Mopterin_OxRdtase_euk"/>
</dbReference>
<keyword evidence="3" id="KW-0479">Metal-binding</keyword>
<dbReference type="RefSeq" id="WP_379728867.1">
    <property type="nucleotide sequence ID" value="NZ_JBHRYJ010000004.1"/>
</dbReference>
<dbReference type="InterPro" id="IPR005066">
    <property type="entry name" value="MoCF_OxRdtse_dimer"/>
</dbReference>
<evidence type="ECO:0000256" key="1">
    <source>
        <dbReference type="ARBA" id="ARBA00001924"/>
    </source>
</evidence>
<dbReference type="InterPro" id="IPR000572">
    <property type="entry name" value="OxRdtase_Mopterin-bd_dom"/>
</dbReference>
<dbReference type="InterPro" id="IPR036374">
    <property type="entry name" value="OxRdtase_Mopterin-bd_sf"/>
</dbReference>
<name>A0ABV7VIL2_9PROT</name>
<comment type="cofactor">
    <cofactor evidence="1">
        <name>Mo-molybdopterin</name>
        <dbReference type="ChEBI" id="CHEBI:71302"/>
    </cofactor>
</comment>
<evidence type="ECO:0000256" key="2">
    <source>
        <dbReference type="ARBA" id="ARBA00022505"/>
    </source>
</evidence>
<dbReference type="Gene3D" id="2.60.40.650">
    <property type="match status" value="1"/>
</dbReference>
<dbReference type="InterPro" id="IPR014756">
    <property type="entry name" value="Ig_E-set"/>
</dbReference>
<dbReference type="EMBL" id="JBHRYJ010000004">
    <property type="protein sequence ID" value="MFC3677328.1"/>
    <property type="molecule type" value="Genomic_DNA"/>
</dbReference>
<dbReference type="Gene3D" id="3.90.420.10">
    <property type="entry name" value="Oxidoreductase, molybdopterin-binding domain"/>
    <property type="match status" value="1"/>
</dbReference>
<keyword evidence="2" id="KW-0500">Molybdenum</keyword>
<evidence type="ECO:0000256" key="3">
    <source>
        <dbReference type="ARBA" id="ARBA00022723"/>
    </source>
</evidence>
<evidence type="ECO:0000313" key="7">
    <source>
        <dbReference type="EMBL" id="MFC3677328.1"/>
    </source>
</evidence>
<dbReference type="Pfam" id="PF03404">
    <property type="entry name" value="Mo-co_dimer"/>
    <property type="match status" value="1"/>
</dbReference>
<organism evidence="7 8">
    <name type="scientific">Ferrovibrio xuzhouensis</name>
    <dbReference type="NCBI Taxonomy" id="1576914"/>
    <lineage>
        <taxon>Bacteria</taxon>
        <taxon>Pseudomonadati</taxon>
        <taxon>Pseudomonadota</taxon>
        <taxon>Alphaproteobacteria</taxon>
        <taxon>Rhodospirillales</taxon>
        <taxon>Rhodospirillaceae</taxon>
        <taxon>Ferrovibrio</taxon>
    </lineage>
</organism>
<dbReference type="PROSITE" id="PS51318">
    <property type="entry name" value="TAT"/>
    <property type="match status" value="1"/>
</dbReference>
<sequence>MAGTTHPLPRLTRRGLLAAAGLGSAALLSHRSLAQAMTDLALPGGPGERALTTAFPQKGQMILQRTRPPLLETPWEVFDKGVFTPNDQFYVRWHWAVIPTEVDVATFRLKVHGHVSRPLSLTLNDILHGFPRVEMAAVNQCSGNSRGFFQPRVAGGQWANGAMGNALWTGVRLKDVLDRAGIRAGALQVRMRGLDEPVVDEAPAFLKSLAIDHARDGEVMIAFAMNSEQLPLLNGFPLRLVVPGWYSTYWTKMLSDIEVLDRPDGNFWMAKAYTIPDTPHADMRPGQAGVKMVPINRMVPRSFVTNLRSGMTVPVGQPAALRGIAFGGDTSVAAVELSVDDGRTWRPAQLGRDAGKYGFRQWHASFTPAARGRIGVKVRCRNGNDEVQPDTANWNPGGFMRNVVETIDVAAV</sequence>
<dbReference type="PANTHER" id="PTHR19372">
    <property type="entry name" value="SULFITE REDUCTASE"/>
    <property type="match status" value="1"/>
</dbReference>
<keyword evidence="8" id="KW-1185">Reference proteome</keyword>
<reference evidence="8" key="1">
    <citation type="journal article" date="2019" name="Int. J. Syst. Evol. Microbiol.">
        <title>The Global Catalogue of Microorganisms (GCM) 10K type strain sequencing project: providing services to taxonomists for standard genome sequencing and annotation.</title>
        <authorList>
            <consortium name="The Broad Institute Genomics Platform"/>
            <consortium name="The Broad Institute Genome Sequencing Center for Infectious Disease"/>
            <person name="Wu L."/>
            <person name="Ma J."/>
        </authorList>
    </citation>
    <scope>NUCLEOTIDE SEQUENCE [LARGE SCALE GENOMIC DNA]</scope>
    <source>
        <strain evidence="8">KCTC 42182</strain>
    </source>
</reference>